<dbReference type="Gene3D" id="3.40.1190.20">
    <property type="match status" value="1"/>
</dbReference>
<dbReference type="EMBL" id="WUXR01000008">
    <property type="protein sequence ID" value="MBM4567097.1"/>
    <property type="molecule type" value="Genomic_DNA"/>
</dbReference>
<dbReference type="Proteomes" id="UP000608063">
    <property type="component" value="Unassembled WGS sequence"/>
</dbReference>
<evidence type="ECO:0000256" key="4">
    <source>
        <dbReference type="ARBA" id="ARBA00022777"/>
    </source>
</evidence>
<keyword evidence="4 9" id="KW-0418">Kinase</keyword>
<dbReference type="PANTHER" id="PTHR46566:SF2">
    <property type="entry name" value="ATP-DEPENDENT 6-PHOSPHOFRUCTOKINASE ISOZYME 2"/>
    <property type="match status" value="1"/>
</dbReference>
<feature type="region of interest" description="Disordered" evidence="7">
    <location>
        <begin position="310"/>
        <end position="348"/>
    </location>
</feature>
<dbReference type="EMBL" id="WVDC01000001">
    <property type="protein sequence ID" value="NKW40227.1"/>
    <property type="molecule type" value="Genomic_DNA"/>
</dbReference>
<reference evidence="10" key="2">
    <citation type="journal article" date="2020" name="Environ. Microbiol.">
        <title>The novel and transferable erm(51) gene confers Macrolides, Lincosamides, and Streptogramins B (MLSB) resistance to clonal Rhodococcus equi in the environment.</title>
        <authorList>
            <person name="Huber L."/>
            <person name="Giguere S."/>
            <person name="Slovis N.M."/>
            <person name="Alvarez-Narvaez S."/>
            <person name="Hart K.A."/>
            <person name="Greiter M."/>
            <person name="Morris E.R.A."/>
            <person name="Cohen N.D."/>
        </authorList>
    </citation>
    <scope>NUCLEOTIDE SEQUENCE</scope>
    <source>
        <strain evidence="10">Lh_116_1</strain>
        <strain evidence="11">Lh_16_1</strain>
    </source>
</reference>
<evidence type="ECO:0000256" key="5">
    <source>
        <dbReference type="ARBA" id="ARBA00022840"/>
    </source>
</evidence>
<name>A0A9Q2PCN2_RHOHA</name>
<protein>
    <submittedName>
        <fullName evidence="9">Hexose kinase</fullName>
        <ecNumber evidence="9">2.7.1.-</ecNumber>
    </submittedName>
</protein>
<feature type="compositionally biased region" description="Acidic residues" evidence="7">
    <location>
        <begin position="339"/>
        <end position="348"/>
    </location>
</feature>
<dbReference type="Proteomes" id="UP000603463">
    <property type="component" value="Unassembled WGS sequence"/>
</dbReference>
<gene>
    <name evidence="9" type="ORF">GS441_17110</name>
    <name evidence="10" type="ORF">GS882_27355</name>
    <name evidence="11" type="ORF">GS947_00990</name>
</gene>
<dbReference type="PROSITE" id="PS00583">
    <property type="entry name" value="PFKB_KINASES_1"/>
    <property type="match status" value="1"/>
</dbReference>
<evidence type="ECO:0000256" key="6">
    <source>
        <dbReference type="PIRNR" id="PIRNR000535"/>
    </source>
</evidence>
<evidence type="ECO:0000256" key="1">
    <source>
        <dbReference type="ARBA" id="ARBA00010688"/>
    </source>
</evidence>
<dbReference type="InterPro" id="IPR017583">
    <property type="entry name" value="Tagatose/fructose_Pkinase"/>
</dbReference>
<dbReference type="InterPro" id="IPR002173">
    <property type="entry name" value="Carboh/pur_kinase_PfkB_CS"/>
</dbReference>
<dbReference type="PANTHER" id="PTHR46566">
    <property type="entry name" value="1-PHOSPHOFRUCTOKINASE-RELATED"/>
    <property type="match status" value="1"/>
</dbReference>
<dbReference type="EMBL" id="WVBC01000034">
    <property type="protein sequence ID" value="NKT81792.1"/>
    <property type="molecule type" value="Genomic_DNA"/>
</dbReference>
<evidence type="ECO:0000313" key="9">
    <source>
        <dbReference type="EMBL" id="MBM4567097.1"/>
    </source>
</evidence>
<feature type="domain" description="Carbohydrate kinase PfkB" evidence="8">
    <location>
        <begin position="10"/>
        <end position="295"/>
    </location>
</feature>
<dbReference type="PIRSF" id="PIRSF000535">
    <property type="entry name" value="1PFK/6PFK/LacC"/>
    <property type="match status" value="1"/>
</dbReference>
<dbReference type="NCBIfam" id="TIGR03168">
    <property type="entry name" value="1-PFK"/>
    <property type="match status" value="1"/>
</dbReference>
<sequence>MPAIVTLTMNPAVDISTTAERVRTTDKVRCGEPCYDPGGGGINVARIVRVLGETVVAVFPVGSATGAVLGALLDREGVWNRRVPIAGATRESFTVDERSSGEQYRFVLPGPHLSRVEQEQCLSSFAEVARDARYVVASGSLPPGTSPDFYDRVAATARDVGARCLLDTSGESLRHSTSGVYLLKPSIRELRELSGRSLGQESEQIAAARGLVTAGRCEVVIVSLGARGALMVTQSTATRFPAIPVAVRSGVGAGDAMLAGIAVGLVRNRSLHDAVRLGIAAGAAMLTTPGTRACRREDIEAFYEGGAGVSVDREPVDCEPGDCEPVDRDPVEPGPAESGADDGESLRY</sequence>
<dbReference type="InterPro" id="IPR011611">
    <property type="entry name" value="PfkB_dom"/>
</dbReference>
<evidence type="ECO:0000313" key="12">
    <source>
        <dbReference type="Proteomes" id="UP000808906"/>
    </source>
</evidence>
<dbReference type="RefSeq" id="WP_084960766.1">
    <property type="nucleotide sequence ID" value="NZ_CP095477.1"/>
</dbReference>
<dbReference type="GO" id="GO:0005829">
    <property type="term" value="C:cytosol"/>
    <property type="evidence" value="ECO:0007669"/>
    <property type="project" value="TreeGrafter"/>
</dbReference>
<comment type="caution">
    <text evidence="9">The sequence shown here is derived from an EMBL/GenBank/DDBJ whole genome shotgun (WGS) entry which is preliminary data.</text>
</comment>
<dbReference type="AlphaFoldDB" id="A0A9Q2PCN2"/>
<evidence type="ECO:0000256" key="2">
    <source>
        <dbReference type="ARBA" id="ARBA00022679"/>
    </source>
</evidence>
<dbReference type="FunFam" id="3.40.1190.20:FF:000001">
    <property type="entry name" value="Phosphofructokinase"/>
    <property type="match status" value="1"/>
</dbReference>
<evidence type="ECO:0000313" key="11">
    <source>
        <dbReference type="EMBL" id="NKW40227.1"/>
    </source>
</evidence>
<dbReference type="GO" id="GO:0005524">
    <property type="term" value="F:ATP binding"/>
    <property type="evidence" value="ECO:0007669"/>
    <property type="project" value="UniProtKB-KW"/>
</dbReference>
<dbReference type="EC" id="2.7.1.-" evidence="9"/>
<reference evidence="9" key="1">
    <citation type="submission" date="2019-11" db="EMBL/GenBank/DDBJ databases">
        <title>Spread of Macrolides and rifampicin resistant Rhodococcus equi in clinical isolates in the USA.</title>
        <authorList>
            <person name="Alvarez-Narvaez S."/>
            <person name="Huber L."/>
            <person name="Cohen N.D."/>
            <person name="Slovis N."/>
            <person name="Greiter M."/>
            <person name="Giguere S."/>
            <person name="Hart K."/>
        </authorList>
    </citation>
    <scope>NUCLEOTIDE SEQUENCE</scope>
    <source>
        <strain evidence="9">Lh_17</strain>
    </source>
</reference>
<evidence type="ECO:0000256" key="7">
    <source>
        <dbReference type="SAM" id="MobiDB-lite"/>
    </source>
</evidence>
<organism evidence="9 12">
    <name type="scientific">Rhodococcus hoagii</name>
    <name type="common">Corynebacterium equii</name>
    <dbReference type="NCBI Taxonomy" id="43767"/>
    <lineage>
        <taxon>Bacteria</taxon>
        <taxon>Bacillati</taxon>
        <taxon>Actinomycetota</taxon>
        <taxon>Actinomycetes</taxon>
        <taxon>Mycobacteriales</taxon>
        <taxon>Nocardiaceae</taxon>
        <taxon>Prescottella</taxon>
    </lineage>
</organism>
<comment type="similarity">
    <text evidence="1">Belongs to the carbohydrate kinase PfkB family.</text>
</comment>
<evidence type="ECO:0000313" key="10">
    <source>
        <dbReference type="EMBL" id="NKT81792.1"/>
    </source>
</evidence>
<accession>A0A9Q2PCN2</accession>
<keyword evidence="5" id="KW-0067">ATP-binding</keyword>
<keyword evidence="3" id="KW-0547">Nucleotide-binding</keyword>
<dbReference type="CDD" id="cd01164">
    <property type="entry name" value="FruK_PfkB_like"/>
    <property type="match status" value="1"/>
</dbReference>
<dbReference type="SUPFAM" id="SSF53613">
    <property type="entry name" value="Ribokinase-like"/>
    <property type="match status" value="1"/>
</dbReference>
<dbReference type="GO" id="GO:0003872">
    <property type="term" value="F:6-phosphofructokinase activity"/>
    <property type="evidence" value="ECO:0007669"/>
    <property type="project" value="TreeGrafter"/>
</dbReference>
<proteinExistence type="inferred from homology"/>
<keyword evidence="2 6" id="KW-0808">Transferase</keyword>
<dbReference type="InterPro" id="IPR029056">
    <property type="entry name" value="Ribokinase-like"/>
</dbReference>
<evidence type="ECO:0000256" key="3">
    <source>
        <dbReference type="ARBA" id="ARBA00022741"/>
    </source>
</evidence>
<dbReference type="Proteomes" id="UP000808906">
    <property type="component" value="Unassembled WGS sequence"/>
</dbReference>
<dbReference type="Pfam" id="PF00294">
    <property type="entry name" value="PfkB"/>
    <property type="match status" value="1"/>
</dbReference>
<evidence type="ECO:0000259" key="8">
    <source>
        <dbReference type="Pfam" id="PF00294"/>
    </source>
</evidence>